<dbReference type="RefSeq" id="WP_090124827.1">
    <property type="nucleotide sequence ID" value="NZ_FNNJ01000009.1"/>
</dbReference>
<evidence type="ECO:0000256" key="1">
    <source>
        <dbReference type="SAM" id="SignalP"/>
    </source>
</evidence>
<evidence type="ECO:0000313" key="2">
    <source>
        <dbReference type="EMBL" id="SDX76573.1"/>
    </source>
</evidence>
<dbReference type="Proteomes" id="UP000199595">
    <property type="component" value="Unassembled WGS sequence"/>
</dbReference>
<evidence type="ECO:0000313" key="3">
    <source>
        <dbReference type="Proteomes" id="UP000199595"/>
    </source>
</evidence>
<proteinExistence type="predicted"/>
<feature type="signal peptide" evidence="1">
    <location>
        <begin position="1"/>
        <end position="20"/>
    </location>
</feature>
<dbReference type="AlphaFoldDB" id="A0A1H3ECV8"/>
<dbReference type="EMBL" id="FNNJ01000009">
    <property type="protein sequence ID" value="SDX76573.1"/>
    <property type="molecule type" value="Genomic_DNA"/>
</dbReference>
<sequence length="190" mass="20739">MNSRIYILILLFAATFTTYAQDTHKDVHNVTIGVPEVALLDLESSKDKNIEFNIQAPTEAGSAVKITNMNYDMWINYSSIVGSKNASRSVNVQITDGKVADGLQLYIYAWGDAKGGSGQMGSSSKYLMKLSGTEAISIITGIGSAYTGNGPNKGHRVLYYLTKSSDKDYYSKLNSDQSETLTITYTLTDD</sequence>
<name>A0A1H3ECV8_9FLAO</name>
<dbReference type="STRING" id="762486.SAMN05444411_10955"/>
<gene>
    <name evidence="2" type="ORF">SAMN05444411_10955</name>
</gene>
<protein>
    <submittedName>
        <fullName evidence="2">Uncharacterized protein</fullName>
    </submittedName>
</protein>
<dbReference type="OrthoDB" id="1120212at2"/>
<reference evidence="2 3" key="1">
    <citation type="submission" date="2016-10" db="EMBL/GenBank/DDBJ databases">
        <authorList>
            <person name="de Groot N.N."/>
        </authorList>
    </citation>
    <scope>NUCLEOTIDE SEQUENCE [LARGE SCALE GENOMIC DNA]</scope>
    <source>
        <strain evidence="2 3">DSM 24956</strain>
    </source>
</reference>
<organism evidence="2 3">
    <name type="scientific">Lutibacter oricola</name>
    <dbReference type="NCBI Taxonomy" id="762486"/>
    <lineage>
        <taxon>Bacteria</taxon>
        <taxon>Pseudomonadati</taxon>
        <taxon>Bacteroidota</taxon>
        <taxon>Flavobacteriia</taxon>
        <taxon>Flavobacteriales</taxon>
        <taxon>Flavobacteriaceae</taxon>
        <taxon>Lutibacter</taxon>
    </lineage>
</organism>
<feature type="chain" id="PRO_5011782318" evidence="1">
    <location>
        <begin position="21"/>
        <end position="190"/>
    </location>
</feature>
<keyword evidence="3" id="KW-1185">Reference proteome</keyword>
<keyword evidence="1" id="KW-0732">Signal</keyword>
<accession>A0A1H3ECV8</accession>